<dbReference type="eggNOG" id="KOG4098">
    <property type="taxonomic scope" value="Eukaryota"/>
</dbReference>
<keyword evidence="4" id="KW-0175">Coiled coil</keyword>
<evidence type="ECO:0000256" key="1">
    <source>
        <dbReference type="ARBA" id="ARBA00008045"/>
    </source>
</evidence>
<accession>A0A1X7UY85</accession>
<feature type="coiled-coil region" evidence="4">
    <location>
        <begin position="77"/>
        <end position="111"/>
    </location>
</feature>
<dbReference type="AlphaFoldDB" id="A0A1X7UY85"/>
<proteinExistence type="inferred from homology"/>
<sequence length="144" mass="16487">MAAKPSREQQMSEMEIISKFQQMRGDQRKLINKLSELESDKNEHRLVIQTLKVAPPERRCFRMMGGVLIERTVKEILPTLEENMEQLGKVVETLKVQVEEKGKELNAFREKYNIRFHGEADKKVNGGGAKSSKESEQSQGILVS</sequence>
<keyword evidence="7" id="KW-1185">Reference proteome</keyword>
<dbReference type="InterPro" id="IPR009053">
    <property type="entry name" value="Prefoldin"/>
</dbReference>
<dbReference type="Gene3D" id="1.10.287.370">
    <property type="match status" value="1"/>
</dbReference>
<reference evidence="6" key="2">
    <citation type="submission" date="2017-05" db="UniProtKB">
        <authorList>
            <consortium name="EnsemblMetazoa"/>
        </authorList>
    </citation>
    <scope>IDENTIFICATION</scope>
</reference>
<dbReference type="PANTHER" id="PTHR13303">
    <property type="entry name" value="PREFOLDIN SUBUNIT 2"/>
    <property type="match status" value="1"/>
</dbReference>
<name>A0A1X7UY85_AMPQE</name>
<reference evidence="7" key="1">
    <citation type="journal article" date="2010" name="Nature">
        <title>The Amphimedon queenslandica genome and the evolution of animal complexity.</title>
        <authorList>
            <person name="Srivastava M."/>
            <person name="Simakov O."/>
            <person name="Chapman J."/>
            <person name="Fahey B."/>
            <person name="Gauthier M.E."/>
            <person name="Mitros T."/>
            <person name="Richards G.S."/>
            <person name="Conaco C."/>
            <person name="Dacre M."/>
            <person name="Hellsten U."/>
            <person name="Larroux C."/>
            <person name="Putnam N.H."/>
            <person name="Stanke M."/>
            <person name="Adamska M."/>
            <person name="Darling A."/>
            <person name="Degnan S.M."/>
            <person name="Oakley T.H."/>
            <person name="Plachetzki D.C."/>
            <person name="Zhai Y."/>
            <person name="Adamski M."/>
            <person name="Calcino A."/>
            <person name="Cummins S.F."/>
            <person name="Goodstein D.M."/>
            <person name="Harris C."/>
            <person name="Jackson D.J."/>
            <person name="Leys S.P."/>
            <person name="Shu S."/>
            <person name="Woodcroft B.J."/>
            <person name="Vervoort M."/>
            <person name="Kosik K.S."/>
            <person name="Manning G."/>
            <person name="Degnan B.M."/>
            <person name="Rokhsar D.S."/>
        </authorList>
    </citation>
    <scope>NUCLEOTIDE SEQUENCE [LARGE SCALE GENOMIC DNA]</scope>
</reference>
<evidence type="ECO:0000256" key="5">
    <source>
        <dbReference type="SAM" id="MobiDB-lite"/>
    </source>
</evidence>
<dbReference type="OrthoDB" id="29646at2759"/>
<dbReference type="InParanoid" id="A0A1X7UY85"/>
<evidence type="ECO:0008006" key="8">
    <source>
        <dbReference type="Google" id="ProtNLM"/>
    </source>
</evidence>
<dbReference type="InterPro" id="IPR027235">
    <property type="entry name" value="PFD2"/>
</dbReference>
<dbReference type="FunFam" id="1.10.287.370:FF:000002">
    <property type="entry name" value="Prefoldin subunit 2"/>
    <property type="match status" value="1"/>
</dbReference>
<evidence type="ECO:0000256" key="3">
    <source>
        <dbReference type="ARBA" id="ARBA00024667"/>
    </source>
</evidence>
<dbReference type="GO" id="GO:0016272">
    <property type="term" value="C:prefoldin complex"/>
    <property type="evidence" value="ECO:0007669"/>
    <property type="project" value="InterPro"/>
</dbReference>
<dbReference type="Proteomes" id="UP000007879">
    <property type="component" value="Unassembled WGS sequence"/>
</dbReference>
<gene>
    <name evidence="6" type="primary">100635943</name>
</gene>
<keyword evidence="2" id="KW-0143">Chaperone</keyword>
<dbReference type="CDD" id="cd23163">
    <property type="entry name" value="Prefoldin_2"/>
    <property type="match status" value="1"/>
</dbReference>
<dbReference type="SUPFAM" id="SSF46579">
    <property type="entry name" value="Prefoldin"/>
    <property type="match status" value="1"/>
</dbReference>
<comment type="similarity">
    <text evidence="1">Belongs to the prefoldin subunit beta family.</text>
</comment>
<dbReference type="InterPro" id="IPR002777">
    <property type="entry name" value="PFD_beta-like"/>
</dbReference>
<evidence type="ECO:0000313" key="7">
    <source>
        <dbReference type="Proteomes" id="UP000007879"/>
    </source>
</evidence>
<protein>
    <recommendedName>
        <fullName evidence="8">Prefoldin subunit 2</fullName>
    </recommendedName>
</protein>
<evidence type="ECO:0000256" key="2">
    <source>
        <dbReference type="ARBA" id="ARBA00023186"/>
    </source>
</evidence>
<dbReference type="EnsemblMetazoa" id="Aqu2.1.32935_001">
    <property type="protein sequence ID" value="Aqu2.1.32935_001"/>
    <property type="gene ID" value="Aqu2.1.32935"/>
</dbReference>
<dbReference type="STRING" id="400682.A0A1X7UY85"/>
<evidence type="ECO:0000313" key="6">
    <source>
        <dbReference type="EnsemblMetazoa" id="Aqu2.1.32935_001"/>
    </source>
</evidence>
<feature type="region of interest" description="Disordered" evidence="5">
    <location>
        <begin position="119"/>
        <end position="144"/>
    </location>
</feature>
<dbReference type="KEGG" id="aqu:100635943"/>
<comment type="function">
    <text evidence="3">Binds specifically to cytosolic chaperonin (c-CPN) and transfers target proteins to it. Binds to nascent polypeptide chain and promotes folding in an environment in which there are many competing pathways for nonnative proteins.</text>
</comment>
<dbReference type="GO" id="GO:0006457">
    <property type="term" value="P:protein folding"/>
    <property type="evidence" value="ECO:0007669"/>
    <property type="project" value="InterPro"/>
</dbReference>
<dbReference type="Pfam" id="PF01920">
    <property type="entry name" value="Prefoldin_2"/>
    <property type="match status" value="1"/>
</dbReference>
<dbReference type="GO" id="GO:0051082">
    <property type="term" value="F:unfolded protein binding"/>
    <property type="evidence" value="ECO:0007669"/>
    <property type="project" value="InterPro"/>
</dbReference>
<organism evidence="6">
    <name type="scientific">Amphimedon queenslandica</name>
    <name type="common">Sponge</name>
    <dbReference type="NCBI Taxonomy" id="400682"/>
    <lineage>
        <taxon>Eukaryota</taxon>
        <taxon>Metazoa</taxon>
        <taxon>Porifera</taxon>
        <taxon>Demospongiae</taxon>
        <taxon>Heteroscleromorpha</taxon>
        <taxon>Haplosclerida</taxon>
        <taxon>Niphatidae</taxon>
        <taxon>Amphimedon</taxon>
    </lineage>
</organism>
<evidence type="ECO:0000256" key="4">
    <source>
        <dbReference type="SAM" id="Coils"/>
    </source>
</evidence>
<dbReference type="EnsemblMetazoa" id="XM_003386287.3">
    <property type="protein sequence ID" value="XP_003386335.1"/>
    <property type="gene ID" value="LOC100635943"/>
</dbReference>